<evidence type="ECO:0000256" key="1">
    <source>
        <dbReference type="ARBA" id="ARBA00004251"/>
    </source>
</evidence>
<dbReference type="InterPro" id="IPR020894">
    <property type="entry name" value="Cadherin_CS"/>
</dbReference>
<evidence type="ECO:0000256" key="14">
    <source>
        <dbReference type="SAM" id="Phobius"/>
    </source>
</evidence>
<keyword evidence="17" id="KW-1185">Reference proteome</keyword>
<dbReference type="SMART" id="SM00112">
    <property type="entry name" value="CA"/>
    <property type="match status" value="6"/>
</dbReference>
<dbReference type="GO" id="GO:0016339">
    <property type="term" value="P:calcium-dependent cell-cell adhesion via plasma membrane cell adhesion molecules"/>
    <property type="evidence" value="ECO:0007669"/>
    <property type="project" value="TreeGrafter"/>
</dbReference>
<keyword evidence="9 14" id="KW-1133">Transmembrane helix</keyword>
<evidence type="ECO:0000256" key="3">
    <source>
        <dbReference type="ARBA" id="ARBA00022692"/>
    </source>
</evidence>
<dbReference type="GO" id="GO:0007156">
    <property type="term" value="P:homophilic cell adhesion via plasma membrane adhesion molecules"/>
    <property type="evidence" value="ECO:0007669"/>
    <property type="project" value="InterPro"/>
</dbReference>
<evidence type="ECO:0000256" key="9">
    <source>
        <dbReference type="ARBA" id="ARBA00022989"/>
    </source>
</evidence>
<evidence type="ECO:0000256" key="6">
    <source>
        <dbReference type="ARBA" id="ARBA00022737"/>
    </source>
</evidence>
<dbReference type="GO" id="GO:0008013">
    <property type="term" value="F:beta-catenin binding"/>
    <property type="evidence" value="ECO:0007669"/>
    <property type="project" value="TreeGrafter"/>
</dbReference>
<feature type="domain" description="Cadherin" evidence="15">
    <location>
        <begin position="352"/>
        <end position="421"/>
    </location>
</feature>
<keyword evidence="5" id="KW-0732">Signal</keyword>
<dbReference type="CDD" id="cd11304">
    <property type="entry name" value="Cadherin_repeat"/>
    <property type="match status" value="6"/>
</dbReference>
<evidence type="ECO:0000256" key="10">
    <source>
        <dbReference type="ARBA" id="ARBA00023136"/>
    </source>
</evidence>
<dbReference type="Proteomes" id="UP000465112">
    <property type="component" value="Chromosome 7"/>
</dbReference>
<dbReference type="GO" id="GO:0034332">
    <property type="term" value="P:adherens junction organization"/>
    <property type="evidence" value="ECO:0007669"/>
    <property type="project" value="TreeGrafter"/>
</dbReference>
<dbReference type="GO" id="GO:0000902">
    <property type="term" value="P:cell morphogenesis"/>
    <property type="evidence" value="ECO:0007669"/>
    <property type="project" value="TreeGrafter"/>
</dbReference>
<dbReference type="GO" id="GO:0016342">
    <property type="term" value="C:catenin complex"/>
    <property type="evidence" value="ECO:0007669"/>
    <property type="project" value="TreeGrafter"/>
</dbReference>
<dbReference type="GO" id="GO:0005912">
    <property type="term" value="C:adherens junction"/>
    <property type="evidence" value="ECO:0007669"/>
    <property type="project" value="TreeGrafter"/>
</dbReference>
<evidence type="ECO:0000256" key="5">
    <source>
        <dbReference type="ARBA" id="ARBA00022729"/>
    </source>
</evidence>
<feature type="region of interest" description="Disordered" evidence="13">
    <location>
        <begin position="1"/>
        <end position="24"/>
    </location>
</feature>
<dbReference type="FunFam" id="2.60.40.60:FF:000123">
    <property type="entry name" value="Protocadherin beta 4"/>
    <property type="match status" value="1"/>
</dbReference>
<gene>
    <name evidence="16" type="ORF">PFLUV_G00084650</name>
</gene>
<dbReference type="PROSITE" id="PS00232">
    <property type="entry name" value="CADHERIN_1"/>
    <property type="match status" value="2"/>
</dbReference>
<evidence type="ECO:0000313" key="16">
    <source>
        <dbReference type="EMBL" id="KAF1387893.1"/>
    </source>
</evidence>
<comment type="caution">
    <text evidence="16">The sequence shown here is derived from an EMBL/GenBank/DDBJ whole genome shotgun (WGS) entry which is preliminary data.</text>
</comment>
<feature type="domain" description="Cadherin" evidence="15">
    <location>
        <begin position="49"/>
        <end position="154"/>
    </location>
</feature>
<evidence type="ECO:0000256" key="12">
    <source>
        <dbReference type="PROSITE-ProRule" id="PRU00043"/>
    </source>
</evidence>
<dbReference type="Gene3D" id="2.60.40.60">
    <property type="entry name" value="Cadherins"/>
    <property type="match status" value="7"/>
</dbReference>
<dbReference type="PRINTS" id="PR00205">
    <property type="entry name" value="CADHERIN"/>
</dbReference>
<evidence type="ECO:0000256" key="11">
    <source>
        <dbReference type="ARBA" id="ARBA00023180"/>
    </source>
</evidence>
<keyword evidence="4" id="KW-0479">Metal-binding</keyword>
<dbReference type="Pfam" id="PF00028">
    <property type="entry name" value="Cadherin"/>
    <property type="match status" value="5"/>
</dbReference>
<keyword evidence="6" id="KW-0677">Repeat</keyword>
<dbReference type="GO" id="GO:0060027">
    <property type="term" value="P:convergent extension involved in gastrulation"/>
    <property type="evidence" value="ECO:0007669"/>
    <property type="project" value="UniProtKB-ARBA"/>
</dbReference>
<evidence type="ECO:0000256" key="2">
    <source>
        <dbReference type="ARBA" id="ARBA00022475"/>
    </source>
</evidence>
<evidence type="ECO:0000313" key="17">
    <source>
        <dbReference type="Proteomes" id="UP000465112"/>
    </source>
</evidence>
<feature type="domain" description="Cadherin" evidence="15">
    <location>
        <begin position="422"/>
        <end position="528"/>
    </location>
</feature>
<dbReference type="PROSITE" id="PS50268">
    <property type="entry name" value="CADHERIN_2"/>
    <property type="match status" value="6"/>
</dbReference>
<sequence>MENLTGNSAEVHRSKSEGSDSLNLSGKTVNMTPIMHLLLLPLLFSIAGAKDLEEKKGPFENTVLNVPEGTPVPYPIYQFQVTHPGVSDFRLSGEGREDIRISNDGWLYLEKPLDWSRDDHYIIMVEALAGDEVVDGPVYVTINVLDINNNAPYFNQSTYTAVVRENNAAGIPFTRVFALDQDDPQTPNAHLSYSLVSQIPNNHNILLFQIDPNTGEISTTEEGERMLKARQGIQYGRGEDRSIDALRTKFNDYCPVQNIPYEENPFFTCVERAEIRRRNVDPLEDPDYTLSVRVQDLGGASETSLSGNAIVHILVQQNLWVNPGPITVKEHLKETYPLVIAKVQSNEPNAIYKLVQKERELKFPFQITEDGEIHLTDELDREDKDMYILVVFAVDSNDKQLDPPMEIQVLVEDLNDNAPVCANMESVFEVQEDEPVGSLIGQLLAHDDDQAGTLNAQLTFTIVSQNPPTASNSFSIDAASGRIQTLRLLQRKDQQVFNLSVRVSDPVFNTECKVVVKIIDVNNEMPLFEKNDYGTHSLAEDTPVGHTVLNISATDADDPDSGSSFIEFHITAGDDDNIFDVVTDGKGVGHLVIAKPLDFESSPTYKLQIDARNPEPLMKGLDYGSESTAFVSVSVTDIDEAPEFSLDILDVTVPENTTKGSVLLTVEAKDPEGKEISFKMDGDTQGWLEIDAATGEIKAKNKLDRETLETFEVTVTAFEKENPEKSSERIVSVRLLDVNDNFPKLMETQAFICAKKPEPIIIKAQDTDSAPFSQPFTFSFIFAHGKKSPNWDLKSIDGTTAKLTLKKQPTEDKTFTLPINIRDNAGMGITQSFKVRVCNCTELGYCYFAPEERAFRLGMGPTIGILAGILGFCVIIFIIVIKRANKGGKKTTEEQERNALM</sequence>
<accession>A0A6A5FE14</accession>
<feature type="domain" description="Cadherin" evidence="15">
    <location>
        <begin position="645"/>
        <end position="745"/>
    </location>
</feature>
<dbReference type="GO" id="GO:0005509">
    <property type="term" value="F:calcium ion binding"/>
    <property type="evidence" value="ECO:0007669"/>
    <property type="project" value="UniProtKB-UniRule"/>
</dbReference>
<dbReference type="EMBL" id="VHII01000007">
    <property type="protein sequence ID" value="KAF1387893.1"/>
    <property type="molecule type" value="Genomic_DNA"/>
</dbReference>
<evidence type="ECO:0000256" key="4">
    <source>
        <dbReference type="ARBA" id="ARBA00022723"/>
    </source>
</evidence>
<keyword evidence="10 14" id="KW-0472">Membrane</keyword>
<dbReference type="InterPro" id="IPR002126">
    <property type="entry name" value="Cadherin-like_dom"/>
</dbReference>
<evidence type="ECO:0000256" key="13">
    <source>
        <dbReference type="SAM" id="MobiDB-lite"/>
    </source>
</evidence>
<feature type="domain" description="Cadherin" evidence="15">
    <location>
        <begin position="155"/>
        <end position="327"/>
    </location>
</feature>
<feature type="transmembrane region" description="Helical" evidence="14">
    <location>
        <begin position="863"/>
        <end position="881"/>
    </location>
</feature>
<keyword evidence="8" id="KW-0130">Cell adhesion</keyword>
<dbReference type="PANTHER" id="PTHR24027">
    <property type="entry name" value="CADHERIN-23"/>
    <property type="match status" value="1"/>
</dbReference>
<keyword evidence="2" id="KW-1003">Cell membrane</keyword>
<dbReference type="InterPro" id="IPR015919">
    <property type="entry name" value="Cadherin-like_sf"/>
</dbReference>
<dbReference type="FunFam" id="2.60.40.60:FF:000163">
    <property type="entry name" value="Cadherin 17"/>
    <property type="match status" value="1"/>
</dbReference>
<dbReference type="GO" id="GO:0007043">
    <property type="term" value="P:cell-cell junction assembly"/>
    <property type="evidence" value="ECO:0007669"/>
    <property type="project" value="TreeGrafter"/>
</dbReference>
<dbReference type="AlphaFoldDB" id="A0A6A5FE14"/>
<keyword evidence="11" id="KW-0325">Glycoprotein</keyword>
<dbReference type="PANTHER" id="PTHR24027:SF419">
    <property type="entry name" value="CADHERIN-17"/>
    <property type="match status" value="1"/>
</dbReference>
<reference evidence="16 17" key="1">
    <citation type="submission" date="2019-06" db="EMBL/GenBank/DDBJ databases">
        <title>A chromosome-scale genome assembly of the European perch, Perca fluviatilis.</title>
        <authorList>
            <person name="Roques C."/>
            <person name="Zahm M."/>
            <person name="Cabau C."/>
            <person name="Klopp C."/>
            <person name="Bouchez O."/>
            <person name="Donnadieu C."/>
            <person name="Kuhl H."/>
            <person name="Gislard M."/>
            <person name="Guendouz S."/>
            <person name="Journot L."/>
            <person name="Haffray P."/>
            <person name="Bestin A."/>
            <person name="Morvezen R."/>
            <person name="Feron R."/>
            <person name="Wen M."/>
            <person name="Jouanno E."/>
            <person name="Herpin A."/>
            <person name="Schartl M."/>
            <person name="Postlethwait J."/>
            <person name="Schaerlinger B."/>
            <person name="Chardard D."/>
            <person name="Lecocq T."/>
            <person name="Poncet C."/>
            <person name="Jaffrelo L."/>
            <person name="Lampietro C."/>
            <person name="Guiguen Y."/>
        </authorList>
    </citation>
    <scope>NUCLEOTIDE SEQUENCE [LARGE SCALE GENOMIC DNA]</scope>
    <source>
        <tissue evidence="16">Blood</tissue>
    </source>
</reference>
<proteinExistence type="predicted"/>
<dbReference type="GO" id="GO:0045296">
    <property type="term" value="F:cadherin binding"/>
    <property type="evidence" value="ECO:0007669"/>
    <property type="project" value="TreeGrafter"/>
</dbReference>
<organism evidence="16 17">
    <name type="scientific">Perca fluviatilis</name>
    <name type="common">European perch</name>
    <dbReference type="NCBI Taxonomy" id="8168"/>
    <lineage>
        <taxon>Eukaryota</taxon>
        <taxon>Metazoa</taxon>
        <taxon>Chordata</taxon>
        <taxon>Craniata</taxon>
        <taxon>Vertebrata</taxon>
        <taxon>Euteleostomi</taxon>
        <taxon>Actinopterygii</taxon>
        <taxon>Neopterygii</taxon>
        <taxon>Teleostei</taxon>
        <taxon>Neoteleostei</taxon>
        <taxon>Acanthomorphata</taxon>
        <taxon>Eupercaria</taxon>
        <taxon>Perciformes</taxon>
        <taxon>Percoidei</taxon>
        <taxon>Percidae</taxon>
        <taxon>Percinae</taxon>
        <taxon>Perca</taxon>
    </lineage>
</organism>
<evidence type="ECO:0000256" key="7">
    <source>
        <dbReference type="ARBA" id="ARBA00022837"/>
    </source>
</evidence>
<evidence type="ECO:0000259" key="15">
    <source>
        <dbReference type="PROSITE" id="PS50268"/>
    </source>
</evidence>
<dbReference type="InterPro" id="IPR039808">
    <property type="entry name" value="Cadherin"/>
</dbReference>
<dbReference type="FunFam" id="2.60.40.60:FF:000011">
    <property type="entry name" value="Cadherin 1"/>
    <property type="match status" value="1"/>
</dbReference>
<comment type="subcellular location">
    <subcellularLocation>
        <location evidence="1">Cell membrane</location>
        <topology evidence="1">Single-pass type I membrane protein</topology>
    </subcellularLocation>
</comment>
<protein>
    <recommendedName>
        <fullName evidence="15">Cadherin domain-containing protein</fullName>
    </recommendedName>
</protein>
<feature type="domain" description="Cadherin" evidence="15">
    <location>
        <begin position="537"/>
        <end position="644"/>
    </location>
</feature>
<dbReference type="GO" id="GO:0044331">
    <property type="term" value="P:cell-cell adhesion mediated by cadherin"/>
    <property type="evidence" value="ECO:0007669"/>
    <property type="project" value="TreeGrafter"/>
</dbReference>
<dbReference type="SUPFAM" id="SSF49313">
    <property type="entry name" value="Cadherin-like"/>
    <property type="match status" value="7"/>
</dbReference>
<evidence type="ECO:0000256" key="8">
    <source>
        <dbReference type="ARBA" id="ARBA00022889"/>
    </source>
</evidence>
<name>A0A6A5FE14_PERFL</name>
<dbReference type="FunFam" id="2.60.40.60:FF:000019">
    <property type="entry name" value="Cadherin 2"/>
    <property type="match status" value="1"/>
</dbReference>
<dbReference type="GO" id="GO:0016477">
    <property type="term" value="P:cell migration"/>
    <property type="evidence" value="ECO:0007669"/>
    <property type="project" value="TreeGrafter"/>
</dbReference>
<keyword evidence="3 14" id="KW-0812">Transmembrane</keyword>
<keyword evidence="7 12" id="KW-0106">Calcium</keyword>